<reference evidence="1" key="4">
    <citation type="journal article" date="2023" name="Microbiol. Resour. Announc.">
        <title>Complete Genome Sequence of Vulcanisaeta souniana Strain IC-059, a Hyperthermophilic Archaeon Isolated from Hot Spring Water in Japan.</title>
        <authorList>
            <person name="Kato S."/>
            <person name="Itoh T."/>
            <person name="Wu L."/>
            <person name="Ma J."/>
            <person name="Ohkuma M."/>
        </authorList>
    </citation>
    <scope>NUCLEOTIDE SEQUENCE</scope>
    <source>
        <strain evidence="1">JCM 11219</strain>
    </source>
</reference>
<evidence type="ECO:0000313" key="4">
    <source>
        <dbReference type="Proteomes" id="UP001060771"/>
    </source>
</evidence>
<dbReference type="RefSeq" id="WP_188602407.1">
    <property type="nucleotide sequence ID" value="NZ_AP026830.1"/>
</dbReference>
<dbReference type="EMBL" id="BMNM01000001">
    <property type="protein sequence ID" value="GGI69588.1"/>
    <property type="molecule type" value="Genomic_DNA"/>
</dbReference>
<reference evidence="2" key="1">
    <citation type="journal article" date="2014" name="Int. J. Syst. Evol. Microbiol.">
        <title>Complete genome sequence of Corynebacterium casei LMG S-19264T (=DSM 44701T), isolated from a smear-ripened cheese.</title>
        <authorList>
            <consortium name="US DOE Joint Genome Institute (JGI-PGF)"/>
            <person name="Walter F."/>
            <person name="Albersmeier A."/>
            <person name="Kalinowski J."/>
            <person name="Ruckert C."/>
        </authorList>
    </citation>
    <scope>NUCLEOTIDE SEQUENCE</scope>
    <source>
        <strain evidence="2">JCM 11219</strain>
    </source>
</reference>
<evidence type="ECO:0000313" key="1">
    <source>
        <dbReference type="EMBL" id="BDR91886.1"/>
    </source>
</evidence>
<proteinExistence type="predicted"/>
<dbReference type="Proteomes" id="UP000657075">
    <property type="component" value="Unassembled WGS sequence"/>
</dbReference>
<evidence type="ECO:0000313" key="3">
    <source>
        <dbReference type="Proteomes" id="UP000657075"/>
    </source>
</evidence>
<dbReference type="EMBL" id="AP026830">
    <property type="protein sequence ID" value="BDR91886.1"/>
    <property type="molecule type" value="Genomic_DNA"/>
</dbReference>
<reference evidence="4" key="3">
    <citation type="submission" date="2022-09" db="EMBL/GenBank/DDBJ databases">
        <title>Complete genome sequence of Vulcanisaeta souniana.</title>
        <authorList>
            <person name="Kato S."/>
            <person name="Itoh T."/>
            <person name="Ohkuma M."/>
        </authorList>
    </citation>
    <scope>NUCLEOTIDE SEQUENCE [LARGE SCALE GENOMIC DNA]</scope>
    <source>
        <strain evidence="4">JCM 11219</strain>
    </source>
</reference>
<evidence type="ECO:0000313" key="2">
    <source>
        <dbReference type="EMBL" id="GGI69588.1"/>
    </source>
</evidence>
<organism evidence="2 3">
    <name type="scientific">Vulcanisaeta souniana JCM 11219</name>
    <dbReference type="NCBI Taxonomy" id="1293586"/>
    <lineage>
        <taxon>Archaea</taxon>
        <taxon>Thermoproteota</taxon>
        <taxon>Thermoprotei</taxon>
        <taxon>Thermoproteales</taxon>
        <taxon>Thermoproteaceae</taxon>
        <taxon>Vulcanisaeta</taxon>
    </lineage>
</organism>
<dbReference type="AlphaFoldDB" id="A0A830DYP6"/>
<gene>
    <name evidence="2" type="ORF">GCM10007112_03230</name>
    <name evidence="1" type="ORF">Vsou_09790</name>
</gene>
<sequence>MQVIRDASNCNVVIREYRINNEQGSPSSIFVDLSMADYVELIIRDSSSNGLIHYPYRVIYTSDGDLLLIRAENYGDNRLRKHKASVCPFNRCRYLLGPLSGTRFVVRLAGFSNADPVIRIP</sequence>
<protein>
    <submittedName>
        <fullName evidence="2">Uncharacterized protein</fullName>
    </submittedName>
</protein>
<dbReference type="Proteomes" id="UP001060771">
    <property type="component" value="Chromosome"/>
</dbReference>
<reference evidence="2" key="2">
    <citation type="submission" date="2020-09" db="EMBL/GenBank/DDBJ databases">
        <authorList>
            <person name="Sun Q."/>
            <person name="Ohkuma M."/>
        </authorList>
    </citation>
    <scope>NUCLEOTIDE SEQUENCE</scope>
    <source>
        <strain evidence="2">JCM 11219</strain>
    </source>
</reference>
<name>A0A830DYP6_9CREN</name>
<dbReference type="OrthoDB" id="26149at2157"/>
<accession>A0A830DYP6</accession>
<keyword evidence="4" id="KW-1185">Reference proteome</keyword>
<dbReference type="GeneID" id="76206527"/>